<reference evidence="3 4" key="1">
    <citation type="submission" date="2018-10" db="EMBL/GenBank/DDBJ databases">
        <title>Pan-genome distribution and transcriptional activeness of fungal secondary metabolism genes in Aspergillus section Fumigati.</title>
        <authorList>
            <person name="Takahashi H."/>
            <person name="Umemura M."/>
            <person name="Ninomiya A."/>
            <person name="Kusuya Y."/>
            <person name="Urayama S."/>
            <person name="Shimizu M."/>
            <person name="Watanabe A."/>
            <person name="Kamei K."/>
            <person name="Yaguchi T."/>
            <person name="Hagiwara D."/>
        </authorList>
    </citation>
    <scope>NUCLEOTIDE SEQUENCE [LARGE SCALE GENOMIC DNA]</scope>
    <source>
        <strain evidence="3 4">IFM 55266</strain>
    </source>
</reference>
<proteinExistence type="predicted"/>
<dbReference type="RefSeq" id="XP_043161705.1">
    <property type="nucleotide sequence ID" value="XM_043305770.1"/>
</dbReference>
<dbReference type="GeneID" id="67008534"/>
<evidence type="ECO:0000313" key="4">
    <source>
        <dbReference type="Proteomes" id="UP001043456"/>
    </source>
</evidence>
<dbReference type="Proteomes" id="UP001043456">
    <property type="component" value="Unassembled WGS sequence"/>
</dbReference>
<dbReference type="InterPro" id="IPR050300">
    <property type="entry name" value="GDXG_lipolytic_enzyme"/>
</dbReference>
<sequence length="314" mass="33929">MASVDYVFKTVNYGAQTVNLTATVHLPEGNTSVKAIALYFHGGGYIVGSRAMLPAAHIEALNESGFIVVCSDYRLGPTISALEGPVSDSVAAYEWAQDELPTLLEKEHNIRVDGQNIVTLGHSCGGGLALLMASRPKPPKAILDLFGFKYLRDPFYHTGTSTQPQPGAPALPSDEFINQVFNEVPPPTAARPPFGPYGLDLSTPRQAYLITSVRKGTQFDAIIAEDEYDRVDPGKLLTTPNFPPTCFVQGTADVVVDAKFSQWAYAELQNNGVQSELYLVDGMAHGFDARLKREDAAFGPIQKGVDFLAKHVVG</sequence>
<accession>A0A9P3BNG5</accession>
<evidence type="ECO:0000256" key="1">
    <source>
        <dbReference type="ARBA" id="ARBA00022801"/>
    </source>
</evidence>
<evidence type="ECO:0000313" key="3">
    <source>
        <dbReference type="EMBL" id="GIJ90959.1"/>
    </source>
</evidence>
<dbReference type="SUPFAM" id="SSF53474">
    <property type="entry name" value="alpha/beta-Hydrolases"/>
    <property type="match status" value="1"/>
</dbReference>
<dbReference type="InterPro" id="IPR029058">
    <property type="entry name" value="AB_hydrolase_fold"/>
</dbReference>
<comment type="caution">
    <text evidence="3">The sequence shown here is derived from an EMBL/GenBank/DDBJ whole genome shotgun (WGS) entry which is preliminary data.</text>
</comment>
<dbReference type="PANTHER" id="PTHR48081">
    <property type="entry name" value="AB HYDROLASE SUPERFAMILY PROTEIN C4A8.06C"/>
    <property type="match status" value="1"/>
</dbReference>
<dbReference type="GO" id="GO:0016787">
    <property type="term" value="F:hydrolase activity"/>
    <property type="evidence" value="ECO:0007669"/>
    <property type="project" value="UniProtKB-KW"/>
</dbReference>
<dbReference type="AlphaFoldDB" id="A0A9P3BNG5"/>
<dbReference type="Gene3D" id="3.40.50.1820">
    <property type="entry name" value="alpha/beta hydrolase"/>
    <property type="match status" value="1"/>
</dbReference>
<gene>
    <name evidence="3" type="ORF">Asppvi_009924</name>
</gene>
<dbReference type="InterPro" id="IPR013094">
    <property type="entry name" value="AB_hydrolase_3"/>
</dbReference>
<feature type="domain" description="Alpha/beta hydrolase fold-3" evidence="2">
    <location>
        <begin position="38"/>
        <end position="137"/>
    </location>
</feature>
<dbReference type="PANTHER" id="PTHR48081:SF3">
    <property type="entry name" value="ALPHA_BETA HYDROLASE FOLD-3 DOMAIN-CONTAINING PROTEIN"/>
    <property type="match status" value="1"/>
</dbReference>
<protein>
    <recommendedName>
        <fullName evidence="2">Alpha/beta hydrolase fold-3 domain-containing protein</fullName>
    </recommendedName>
</protein>
<keyword evidence="1" id="KW-0378">Hydrolase</keyword>
<dbReference type="EMBL" id="BHVY01000007">
    <property type="protein sequence ID" value="GIJ90959.1"/>
    <property type="molecule type" value="Genomic_DNA"/>
</dbReference>
<keyword evidence="4" id="KW-1185">Reference proteome</keyword>
<evidence type="ECO:0000259" key="2">
    <source>
        <dbReference type="Pfam" id="PF07859"/>
    </source>
</evidence>
<organism evidence="3 4">
    <name type="scientific">Aspergillus pseudoviridinutans</name>
    <dbReference type="NCBI Taxonomy" id="1517512"/>
    <lineage>
        <taxon>Eukaryota</taxon>
        <taxon>Fungi</taxon>
        <taxon>Dikarya</taxon>
        <taxon>Ascomycota</taxon>
        <taxon>Pezizomycotina</taxon>
        <taxon>Eurotiomycetes</taxon>
        <taxon>Eurotiomycetidae</taxon>
        <taxon>Eurotiales</taxon>
        <taxon>Aspergillaceae</taxon>
        <taxon>Aspergillus</taxon>
        <taxon>Aspergillus subgen. Fumigati</taxon>
    </lineage>
</organism>
<dbReference type="OrthoDB" id="19653at2759"/>
<name>A0A9P3BNG5_9EURO</name>
<dbReference type="Pfam" id="PF07859">
    <property type="entry name" value="Abhydrolase_3"/>
    <property type="match status" value="1"/>
</dbReference>